<keyword evidence="6 8" id="KW-0472">Membrane</keyword>
<sequence length="530" mass="60080">MTVAAGFGYALIALGPSLSIFIAIISKKPFLILTVLSSTLLWLVSLILLSGLWRAFLPLKTTAWWPYSILIITSVFFQEALRLLFWRIYKKLEDILDAFADRVSKPRLFLTDKMQIALAGGLGHGMAHAIFFCLSLLTPAFGPATFYIDKCSQMPFFLVSAIIALGFVTIHTFSMVIAFNGYEDRKRTDQIFVPAVHLVAAMVTLINFAHGGCMIGITLLYFTVILTLLHCAKMAWTKLTQYQGRQVWIMSMDQSSFFSPFSVDSENASPDDLSDMDVRTSAAEGTLVPENSGEREVMSSSDINLEPYVGQEFKSEQEARAFYNGYARYIGFSIRKGPLYRSARDRSVTSRVFVCSREGFRRETSVLNERGNVKRRMAVTRVGCKAQLWVKKQDSGNWVIKQFQPEHNHDLAPTTVHRLRSHRNMIDNLKEYVETLKGAGVDTSKIQSLFVKEARGMSNAGVSENDVESEDKKKIRELSTELHRERRRSAAYREQLRIVLNDMEDHAQHLSKQIEDIVGEMRDLEGNNRF</sequence>
<evidence type="ECO:0000256" key="3">
    <source>
        <dbReference type="ARBA" id="ARBA00022692"/>
    </source>
</evidence>
<gene>
    <name evidence="10" type="ORF">FRX31_007342</name>
</gene>
<evidence type="ECO:0000256" key="1">
    <source>
        <dbReference type="ARBA" id="ARBA00004141"/>
    </source>
</evidence>
<dbReference type="EMBL" id="JABWDY010007280">
    <property type="protein sequence ID" value="KAF5203067.1"/>
    <property type="molecule type" value="Genomic_DNA"/>
</dbReference>
<dbReference type="GO" id="GO:0016485">
    <property type="term" value="P:protein processing"/>
    <property type="evidence" value="ECO:0007669"/>
    <property type="project" value="InterPro"/>
</dbReference>
<dbReference type="OrthoDB" id="1856215at2759"/>
<reference evidence="10 11" key="1">
    <citation type="submission" date="2020-06" db="EMBL/GenBank/DDBJ databases">
        <title>Transcriptomic and genomic resources for Thalictrum thalictroides and T. hernandezii: Facilitating candidate gene discovery in an emerging model plant lineage.</title>
        <authorList>
            <person name="Arias T."/>
            <person name="Riano-Pachon D.M."/>
            <person name="Di Stilio V.S."/>
        </authorList>
    </citation>
    <scope>NUCLEOTIDE SEQUENCE [LARGE SCALE GENOMIC DNA]</scope>
    <source>
        <strain evidence="11">cv. WT478/WT964</strain>
        <tissue evidence="10">Leaves</tissue>
    </source>
</reference>
<name>A0A7J6X1W0_THATH</name>
<evidence type="ECO:0000256" key="7">
    <source>
        <dbReference type="SAM" id="Coils"/>
    </source>
</evidence>
<feature type="transmembrane region" description="Helical" evidence="8">
    <location>
        <begin position="30"/>
        <end position="52"/>
    </location>
</feature>
<keyword evidence="4" id="KW-0914">Notch signaling pathway</keyword>
<protein>
    <submittedName>
        <fullName evidence="10">Gamma-secretase subunit aph1-like</fullName>
    </submittedName>
</protein>
<keyword evidence="11" id="KW-1185">Reference proteome</keyword>
<evidence type="ECO:0000256" key="4">
    <source>
        <dbReference type="ARBA" id="ARBA00022976"/>
    </source>
</evidence>
<comment type="similarity">
    <text evidence="2">Belongs to the APH-1 family.</text>
</comment>
<dbReference type="InterPro" id="IPR004330">
    <property type="entry name" value="FAR1_DNA_bnd_dom"/>
</dbReference>
<evidence type="ECO:0000313" key="11">
    <source>
        <dbReference type="Proteomes" id="UP000554482"/>
    </source>
</evidence>
<keyword evidence="7" id="KW-0175">Coiled coil</keyword>
<comment type="subcellular location">
    <subcellularLocation>
        <location evidence="1">Membrane</location>
        <topology evidence="1">Multi-pass membrane protein</topology>
    </subcellularLocation>
</comment>
<dbReference type="GO" id="GO:0007219">
    <property type="term" value="P:Notch signaling pathway"/>
    <property type="evidence" value="ECO:0007669"/>
    <property type="project" value="UniProtKB-KW"/>
</dbReference>
<dbReference type="AlphaFoldDB" id="A0A7J6X1W0"/>
<feature type="transmembrane region" description="Helical" evidence="8">
    <location>
        <begin position="116"/>
        <end position="137"/>
    </location>
</feature>
<feature type="transmembrane region" description="Helical" evidence="8">
    <location>
        <begin position="157"/>
        <end position="179"/>
    </location>
</feature>
<feature type="transmembrane region" description="Helical" evidence="8">
    <location>
        <begin position="64"/>
        <end position="85"/>
    </location>
</feature>
<dbReference type="Proteomes" id="UP000554482">
    <property type="component" value="Unassembled WGS sequence"/>
</dbReference>
<feature type="coiled-coil region" evidence="7">
    <location>
        <begin position="475"/>
        <end position="527"/>
    </location>
</feature>
<organism evidence="10 11">
    <name type="scientific">Thalictrum thalictroides</name>
    <name type="common">Rue-anemone</name>
    <name type="synonym">Anemone thalictroides</name>
    <dbReference type="NCBI Taxonomy" id="46969"/>
    <lineage>
        <taxon>Eukaryota</taxon>
        <taxon>Viridiplantae</taxon>
        <taxon>Streptophyta</taxon>
        <taxon>Embryophyta</taxon>
        <taxon>Tracheophyta</taxon>
        <taxon>Spermatophyta</taxon>
        <taxon>Magnoliopsida</taxon>
        <taxon>Ranunculales</taxon>
        <taxon>Ranunculaceae</taxon>
        <taxon>Thalictroideae</taxon>
        <taxon>Thalictrum</taxon>
    </lineage>
</organism>
<evidence type="ECO:0000259" key="9">
    <source>
        <dbReference type="Pfam" id="PF03101"/>
    </source>
</evidence>
<dbReference type="Pfam" id="PF06105">
    <property type="entry name" value="Aph-1"/>
    <property type="match status" value="1"/>
</dbReference>
<dbReference type="InterPro" id="IPR009294">
    <property type="entry name" value="Aph-1"/>
</dbReference>
<feature type="transmembrane region" description="Helical" evidence="8">
    <location>
        <begin position="215"/>
        <end position="236"/>
    </location>
</feature>
<comment type="caution">
    <text evidence="10">The sequence shown here is derived from an EMBL/GenBank/DDBJ whole genome shotgun (WGS) entry which is preliminary data.</text>
</comment>
<evidence type="ECO:0000256" key="6">
    <source>
        <dbReference type="ARBA" id="ARBA00023136"/>
    </source>
</evidence>
<feature type="domain" description="FAR1" evidence="9">
    <location>
        <begin position="322"/>
        <end position="412"/>
    </location>
</feature>
<accession>A0A7J6X1W0</accession>
<proteinExistence type="inferred from homology"/>
<keyword evidence="3 8" id="KW-0812">Transmembrane</keyword>
<feature type="transmembrane region" description="Helical" evidence="8">
    <location>
        <begin position="6"/>
        <end position="25"/>
    </location>
</feature>
<feature type="transmembrane region" description="Helical" evidence="8">
    <location>
        <begin position="191"/>
        <end position="209"/>
    </location>
</feature>
<evidence type="ECO:0000313" key="10">
    <source>
        <dbReference type="EMBL" id="KAF5203067.1"/>
    </source>
</evidence>
<evidence type="ECO:0000256" key="8">
    <source>
        <dbReference type="SAM" id="Phobius"/>
    </source>
</evidence>
<dbReference type="GO" id="GO:0016020">
    <property type="term" value="C:membrane"/>
    <property type="evidence" value="ECO:0007669"/>
    <property type="project" value="UniProtKB-SubCell"/>
</dbReference>
<dbReference type="Pfam" id="PF03101">
    <property type="entry name" value="FAR1"/>
    <property type="match status" value="1"/>
</dbReference>
<keyword evidence="5 8" id="KW-1133">Transmembrane helix</keyword>
<evidence type="ECO:0000256" key="2">
    <source>
        <dbReference type="ARBA" id="ARBA00005577"/>
    </source>
</evidence>
<dbReference type="PANTHER" id="PTHR12889">
    <property type="entry name" value="GAMMA-SECRETASE SUBUNIT APH-1"/>
    <property type="match status" value="1"/>
</dbReference>
<evidence type="ECO:0000256" key="5">
    <source>
        <dbReference type="ARBA" id="ARBA00022989"/>
    </source>
</evidence>